<feature type="signal peptide" evidence="1">
    <location>
        <begin position="1"/>
        <end position="18"/>
    </location>
</feature>
<accession>A0ABY2W8F5</accession>
<evidence type="ECO:0000313" key="3">
    <source>
        <dbReference type="Proteomes" id="UP000305730"/>
    </source>
</evidence>
<reference evidence="3" key="1">
    <citation type="submission" date="2019-06" db="EMBL/GenBank/DDBJ databases">
        <title>Co-occurence of chitin degradation, pigmentation and bioactivity in marine Pseudoalteromonas.</title>
        <authorList>
            <person name="Sonnenschein E.C."/>
            <person name="Bech P.K."/>
        </authorList>
    </citation>
    <scope>NUCLEOTIDE SEQUENCE [LARGE SCALE GENOMIC DNA]</scope>
    <source>
        <strain evidence="3">S2233</strain>
    </source>
</reference>
<proteinExistence type="predicted"/>
<sequence>MKFITILMAFLFSSTAFSKDLNVHISSKTINLKKTFSVNDTLSDIPVFLHTFHNDKGSTFSLTVNYKELPQNRSYPKNLDITLTDSQGQKIGYLFLATNGIKALSELGEFGFISNHNNELIDVRFSLTRTNKGSLSTRQLESERFIQDTLIPKVGFQMIRPVILPKVSEKKRSETFQLDHHPLAINYTAVDLPDGLLEFQHNLYETSNTSTSLISRIYFRANNLKTLRLVMYAGKYFSNEFGPIKLIFYPAMGQTHPPINNQ</sequence>
<feature type="chain" id="PRO_5047350348" evidence="1">
    <location>
        <begin position="19"/>
        <end position="262"/>
    </location>
</feature>
<comment type="caution">
    <text evidence="2">The sequence shown here is derived from an EMBL/GenBank/DDBJ whole genome shotgun (WGS) entry which is preliminary data.</text>
</comment>
<dbReference type="EMBL" id="PNCK01000052">
    <property type="protein sequence ID" value="TMP41484.1"/>
    <property type="molecule type" value="Genomic_DNA"/>
</dbReference>
<organism evidence="2 3">
    <name type="scientific">Pseudoalteromonas citrea</name>
    <dbReference type="NCBI Taxonomy" id="43655"/>
    <lineage>
        <taxon>Bacteria</taxon>
        <taxon>Pseudomonadati</taxon>
        <taxon>Pseudomonadota</taxon>
        <taxon>Gammaproteobacteria</taxon>
        <taxon>Alteromonadales</taxon>
        <taxon>Pseudoalteromonadaceae</taxon>
        <taxon>Pseudoalteromonas</taxon>
    </lineage>
</organism>
<evidence type="ECO:0000313" key="2">
    <source>
        <dbReference type="EMBL" id="TMP41484.1"/>
    </source>
</evidence>
<keyword evidence="1" id="KW-0732">Signal</keyword>
<dbReference type="Proteomes" id="UP000305730">
    <property type="component" value="Unassembled WGS sequence"/>
</dbReference>
<keyword evidence="3" id="KW-1185">Reference proteome</keyword>
<dbReference type="RefSeq" id="WP_138597567.1">
    <property type="nucleotide sequence ID" value="NZ_PNCK01000052.1"/>
</dbReference>
<evidence type="ECO:0000256" key="1">
    <source>
        <dbReference type="SAM" id="SignalP"/>
    </source>
</evidence>
<name>A0ABY2W8F5_9GAMM</name>
<protein>
    <submittedName>
        <fullName evidence="2">Uncharacterized protein</fullName>
    </submittedName>
</protein>
<gene>
    <name evidence="2" type="ORF">CWB97_14615</name>
</gene>